<evidence type="ECO:0000256" key="1">
    <source>
        <dbReference type="SAM" id="MobiDB-lite"/>
    </source>
</evidence>
<name>A0A7W8DFQ9_9GAMM</name>
<reference evidence="3 4" key="1">
    <citation type="submission" date="2020-08" db="EMBL/GenBank/DDBJ databases">
        <title>Genomic Encyclopedia of Type Strains, Phase IV (KMG-IV): sequencing the most valuable type-strain genomes for metagenomic binning, comparative biology and taxonomic classification.</title>
        <authorList>
            <person name="Goeker M."/>
        </authorList>
    </citation>
    <scope>NUCLEOTIDE SEQUENCE [LARGE SCALE GENOMIC DNA]</scope>
    <source>
        <strain evidence="3 4">DSM 25897</strain>
    </source>
</reference>
<feature type="chain" id="PRO_5031482964" evidence="2">
    <location>
        <begin position="22"/>
        <end position="292"/>
    </location>
</feature>
<keyword evidence="2" id="KW-0732">Signal</keyword>
<protein>
    <submittedName>
        <fullName evidence="3">Putative methyltransferase</fullName>
    </submittedName>
</protein>
<dbReference type="GO" id="GO:0032259">
    <property type="term" value="P:methylation"/>
    <property type="evidence" value="ECO:0007669"/>
    <property type="project" value="UniProtKB-KW"/>
</dbReference>
<dbReference type="PROSITE" id="PS51257">
    <property type="entry name" value="PROKAR_LIPOPROTEIN"/>
    <property type="match status" value="1"/>
</dbReference>
<dbReference type="EMBL" id="JACHHX010000020">
    <property type="protein sequence ID" value="MBB5016459.1"/>
    <property type="molecule type" value="Genomic_DNA"/>
</dbReference>
<dbReference type="SUPFAM" id="SSF53335">
    <property type="entry name" value="S-adenosyl-L-methionine-dependent methyltransferases"/>
    <property type="match status" value="1"/>
</dbReference>
<organism evidence="3 4">
    <name type="scientific">Rehaibacterium terrae</name>
    <dbReference type="NCBI Taxonomy" id="1341696"/>
    <lineage>
        <taxon>Bacteria</taxon>
        <taxon>Pseudomonadati</taxon>
        <taxon>Pseudomonadota</taxon>
        <taxon>Gammaproteobacteria</taxon>
        <taxon>Lysobacterales</taxon>
        <taxon>Lysobacteraceae</taxon>
        <taxon>Rehaibacterium</taxon>
    </lineage>
</organism>
<dbReference type="InterPro" id="IPR016980">
    <property type="entry name" value="S-AdoMet-dep_MeTrfase_Alr7345"/>
</dbReference>
<dbReference type="Proteomes" id="UP000519004">
    <property type="component" value="Unassembled WGS sequence"/>
</dbReference>
<accession>A0A7W8DFQ9</accession>
<evidence type="ECO:0000313" key="4">
    <source>
        <dbReference type="Proteomes" id="UP000519004"/>
    </source>
</evidence>
<dbReference type="RefSeq" id="WP_183949124.1">
    <property type="nucleotide sequence ID" value="NZ_JACHHX010000020.1"/>
</dbReference>
<dbReference type="AlphaFoldDB" id="A0A7W8DFQ9"/>
<keyword evidence="4" id="KW-1185">Reference proteome</keyword>
<dbReference type="GO" id="GO:0008168">
    <property type="term" value="F:methyltransferase activity"/>
    <property type="evidence" value="ECO:0007669"/>
    <property type="project" value="UniProtKB-KW"/>
</dbReference>
<dbReference type="PIRSF" id="PIRSF031679">
    <property type="entry name" value="Mtase_Alr7345_prd"/>
    <property type="match status" value="1"/>
</dbReference>
<keyword evidence="3" id="KW-0808">Transferase</keyword>
<feature type="region of interest" description="Disordered" evidence="1">
    <location>
        <begin position="242"/>
        <end position="262"/>
    </location>
</feature>
<dbReference type="Gene3D" id="3.40.50.150">
    <property type="entry name" value="Vaccinia Virus protein VP39"/>
    <property type="match status" value="1"/>
</dbReference>
<dbReference type="InterPro" id="IPR029063">
    <property type="entry name" value="SAM-dependent_MTases_sf"/>
</dbReference>
<evidence type="ECO:0000313" key="3">
    <source>
        <dbReference type="EMBL" id="MBB5016459.1"/>
    </source>
</evidence>
<sequence length="292" mass="31535">MIRKMLPIALVLALAACSQQSAPPATESAPAAAPDEPAAAPSALDAAIAGAWRTPEFVARDVYRNPKATLEFFGVRPDMTVVEIWPGGAGWYAEILAPLLRDQGRYIGAVSDPAKAASERARDYAAEQNARLRAKFEAQPEVYGQATLVEVDPAAPVFGEPGSADAVLTFRNVHNWMMGGHAQPMFDGFFAVLRPGGVLGVVEHRADQDVPEGDRSGYVSENQVIAFATAAGFVLEERSEINANPRDSKDHPNGVWTLPPTLRVPEGQDAQKYLDIGESDRMTLRFRKPAEQ</sequence>
<feature type="signal peptide" evidence="2">
    <location>
        <begin position="1"/>
        <end position="21"/>
    </location>
</feature>
<comment type="caution">
    <text evidence="3">The sequence shown here is derived from an EMBL/GenBank/DDBJ whole genome shotgun (WGS) entry which is preliminary data.</text>
</comment>
<evidence type="ECO:0000256" key="2">
    <source>
        <dbReference type="SAM" id="SignalP"/>
    </source>
</evidence>
<feature type="compositionally biased region" description="Basic and acidic residues" evidence="1">
    <location>
        <begin position="242"/>
        <end position="252"/>
    </location>
</feature>
<gene>
    <name evidence="3" type="ORF">HNQ58_002374</name>
</gene>
<keyword evidence="3" id="KW-0489">Methyltransferase</keyword>
<proteinExistence type="predicted"/>